<dbReference type="SMART" id="SM00292">
    <property type="entry name" value="BRCT"/>
    <property type="match status" value="1"/>
</dbReference>
<evidence type="ECO:0000256" key="3">
    <source>
        <dbReference type="ARBA" id="ARBA00013308"/>
    </source>
</evidence>
<evidence type="ECO:0000256" key="12">
    <source>
        <dbReference type="ARBA" id="ARBA00023211"/>
    </source>
</evidence>
<evidence type="ECO:0000256" key="6">
    <source>
        <dbReference type="ARBA" id="ARBA00022723"/>
    </source>
</evidence>
<feature type="binding site" evidence="15">
    <location>
        <position position="327"/>
    </location>
    <ligand>
        <name>NAD(+)</name>
        <dbReference type="ChEBI" id="CHEBI:57540"/>
    </ligand>
</feature>
<dbReference type="InterPro" id="IPR004149">
    <property type="entry name" value="Znf_DNAligase_C4"/>
</dbReference>
<dbReference type="InterPro" id="IPR004150">
    <property type="entry name" value="NAD_DNA_ligase_OB"/>
</dbReference>
<dbReference type="InterPro" id="IPR013839">
    <property type="entry name" value="DNAligase_adenylation"/>
</dbReference>
<dbReference type="SUPFAM" id="SSF56091">
    <property type="entry name" value="DNA ligase/mRNA capping enzyme, catalytic domain"/>
    <property type="match status" value="1"/>
</dbReference>
<dbReference type="GO" id="GO:0046872">
    <property type="term" value="F:metal ion binding"/>
    <property type="evidence" value="ECO:0007669"/>
    <property type="project" value="UniProtKB-KW"/>
</dbReference>
<keyword evidence="9 15" id="KW-0460">Magnesium</keyword>
<dbReference type="Pfam" id="PF00533">
    <property type="entry name" value="BRCT"/>
    <property type="match status" value="1"/>
</dbReference>
<dbReference type="Gene3D" id="1.10.287.610">
    <property type="entry name" value="Helix hairpin bin"/>
    <property type="match status" value="1"/>
</dbReference>
<dbReference type="EC" id="6.5.1.2" evidence="2 15"/>
<dbReference type="Gene3D" id="2.40.50.140">
    <property type="entry name" value="Nucleic acid-binding proteins"/>
    <property type="match status" value="1"/>
</dbReference>
<dbReference type="InterPro" id="IPR033136">
    <property type="entry name" value="DNA_ligase_CS"/>
</dbReference>
<dbReference type="CDD" id="cd00114">
    <property type="entry name" value="LIGANc"/>
    <property type="match status" value="1"/>
</dbReference>
<dbReference type="InterPro" id="IPR041663">
    <property type="entry name" value="DisA/LigA_HHH"/>
</dbReference>
<dbReference type="FunFam" id="3.30.470.30:FF:000001">
    <property type="entry name" value="DNA ligase"/>
    <property type="match status" value="1"/>
</dbReference>
<feature type="binding site" evidence="15">
    <location>
        <position position="424"/>
    </location>
    <ligand>
        <name>Zn(2+)</name>
        <dbReference type="ChEBI" id="CHEBI:29105"/>
    </ligand>
</feature>
<dbReference type="Proteomes" id="UP000501891">
    <property type="component" value="Chromosome"/>
</dbReference>
<evidence type="ECO:0000256" key="2">
    <source>
        <dbReference type="ARBA" id="ARBA00012722"/>
    </source>
</evidence>
<evidence type="ECO:0000256" key="14">
    <source>
        <dbReference type="ARBA" id="ARBA00060881"/>
    </source>
</evidence>
<comment type="catalytic activity">
    <reaction evidence="13 15 16">
        <text>NAD(+) + (deoxyribonucleotide)n-3'-hydroxyl + 5'-phospho-(deoxyribonucleotide)m = (deoxyribonucleotide)n+m + AMP + beta-nicotinamide D-nucleotide.</text>
        <dbReference type="EC" id="6.5.1.2"/>
    </reaction>
</comment>
<dbReference type="PROSITE" id="PS01056">
    <property type="entry name" value="DNA_LIGASE_N2"/>
    <property type="match status" value="1"/>
</dbReference>
<feature type="binding site" evidence="15">
    <location>
        <position position="303"/>
    </location>
    <ligand>
        <name>NAD(+)</name>
        <dbReference type="ChEBI" id="CHEBI:57540"/>
    </ligand>
</feature>
<dbReference type="Pfam" id="PF01653">
    <property type="entry name" value="DNA_ligase_aden"/>
    <property type="match status" value="1"/>
</dbReference>
<dbReference type="InterPro" id="IPR010994">
    <property type="entry name" value="RuvA_2-like"/>
</dbReference>
<gene>
    <name evidence="15 18" type="primary">ligA</name>
    <name evidence="18" type="ORF">HHL28_03270</name>
</gene>
<dbReference type="Pfam" id="PF12826">
    <property type="entry name" value="HHH_2"/>
    <property type="match status" value="1"/>
</dbReference>
<dbReference type="GO" id="GO:0006260">
    <property type="term" value="P:DNA replication"/>
    <property type="evidence" value="ECO:0007669"/>
    <property type="project" value="UniProtKB-KW"/>
</dbReference>
<feature type="active site" description="N6-AMP-lysine intermediate" evidence="15">
    <location>
        <position position="130"/>
    </location>
</feature>
<comment type="similarity">
    <text evidence="14 15">Belongs to the NAD-dependent DNA ligase family. LigA subfamily.</text>
</comment>
<evidence type="ECO:0000256" key="13">
    <source>
        <dbReference type="ARBA" id="ARBA00034005"/>
    </source>
</evidence>
<dbReference type="InterPro" id="IPR001357">
    <property type="entry name" value="BRCT_dom"/>
</dbReference>
<keyword evidence="5 15" id="KW-0235">DNA replication</keyword>
<keyword evidence="4 15" id="KW-0436">Ligase</keyword>
<keyword evidence="7 15" id="KW-0227">DNA damage</keyword>
<comment type="caution">
    <text evidence="15">Lacks conserved residue(s) required for the propagation of feature annotation.</text>
</comment>
<reference evidence="18" key="1">
    <citation type="submission" date="2020-04" db="EMBL/GenBank/DDBJ databases">
        <title>A desert anoxygenic phototrophic bacterium fixes CO2 using RubisCO under aerobic conditions.</title>
        <authorList>
            <person name="Tang K."/>
        </authorList>
    </citation>
    <scope>NUCLEOTIDE SEQUENCE [LARGE SCALE GENOMIC DNA]</scope>
    <source>
        <strain evidence="18">MIMtkB3</strain>
    </source>
</reference>
<evidence type="ECO:0000256" key="4">
    <source>
        <dbReference type="ARBA" id="ARBA00022598"/>
    </source>
</evidence>
<feature type="binding site" evidence="15">
    <location>
        <position position="151"/>
    </location>
    <ligand>
        <name>NAD(+)</name>
        <dbReference type="ChEBI" id="CHEBI:57540"/>
    </ligand>
</feature>
<feature type="binding site" evidence="15">
    <location>
        <position position="187"/>
    </location>
    <ligand>
        <name>NAD(+)</name>
        <dbReference type="ChEBI" id="CHEBI:57540"/>
    </ligand>
</feature>
<comment type="function">
    <text evidence="1 15">DNA ligase that catalyzes the formation of phosphodiester linkages between 5'-phosphoryl and 3'-hydroxyl groups in double-stranded DNA using NAD as a coenzyme and as the energy source for the reaction. It is essential for DNA replication and repair of damaged DNA.</text>
</comment>
<dbReference type="GO" id="GO:0005829">
    <property type="term" value="C:cytosol"/>
    <property type="evidence" value="ECO:0007669"/>
    <property type="project" value="TreeGrafter"/>
</dbReference>
<keyword evidence="6 15" id="KW-0479">Metal-binding</keyword>
<dbReference type="PROSITE" id="PS01055">
    <property type="entry name" value="DNA_LIGASE_N1"/>
    <property type="match status" value="1"/>
</dbReference>
<evidence type="ECO:0000256" key="8">
    <source>
        <dbReference type="ARBA" id="ARBA00022833"/>
    </source>
</evidence>
<evidence type="ECO:0000313" key="19">
    <source>
        <dbReference type="Proteomes" id="UP000501891"/>
    </source>
</evidence>
<dbReference type="InterPro" id="IPR036420">
    <property type="entry name" value="BRCT_dom_sf"/>
</dbReference>
<feature type="binding site" evidence="15">
    <location>
        <position position="445"/>
    </location>
    <ligand>
        <name>Zn(2+)</name>
        <dbReference type="ChEBI" id="CHEBI:29105"/>
    </ligand>
</feature>
<dbReference type="NCBIfam" id="NF005932">
    <property type="entry name" value="PRK07956.1"/>
    <property type="match status" value="1"/>
</dbReference>
<dbReference type="SUPFAM" id="SSF52113">
    <property type="entry name" value="BRCT domain"/>
    <property type="match status" value="1"/>
</dbReference>
<dbReference type="Pfam" id="PF14520">
    <property type="entry name" value="HHH_5"/>
    <property type="match status" value="1"/>
</dbReference>
<evidence type="ECO:0000256" key="15">
    <source>
        <dbReference type="HAMAP-Rule" id="MF_01588"/>
    </source>
</evidence>
<dbReference type="CDD" id="cd17748">
    <property type="entry name" value="BRCT_DNA_ligase_like"/>
    <property type="match status" value="1"/>
</dbReference>
<dbReference type="FunFam" id="2.40.50.140:FF:000012">
    <property type="entry name" value="DNA ligase"/>
    <property type="match status" value="1"/>
</dbReference>
<dbReference type="InterPro" id="IPR001679">
    <property type="entry name" value="DNA_ligase"/>
</dbReference>
<evidence type="ECO:0000313" key="18">
    <source>
        <dbReference type="EMBL" id="QJE72250.1"/>
    </source>
</evidence>
<feature type="binding site" evidence="15">
    <location>
        <begin position="94"/>
        <end position="95"/>
    </location>
    <ligand>
        <name>NAD(+)</name>
        <dbReference type="ChEBI" id="CHEBI:57540"/>
    </ligand>
</feature>
<evidence type="ECO:0000256" key="1">
    <source>
        <dbReference type="ARBA" id="ARBA00004067"/>
    </source>
</evidence>
<evidence type="ECO:0000256" key="10">
    <source>
        <dbReference type="ARBA" id="ARBA00023027"/>
    </source>
</evidence>
<name>A0A858R4A5_9PROT</name>
<organism evidence="18 19">
    <name type="scientific">Aerophototrophica crusticola</name>
    <dbReference type="NCBI Taxonomy" id="1709002"/>
    <lineage>
        <taxon>Bacteria</taxon>
        <taxon>Pseudomonadati</taxon>
        <taxon>Pseudomonadota</taxon>
        <taxon>Alphaproteobacteria</taxon>
        <taxon>Rhodospirillales</taxon>
        <taxon>Rhodospirillaceae</taxon>
        <taxon>Aerophototrophica</taxon>
    </lineage>
</organism>
<dbReference type="Gene3D" id="6.20.10.30">
    <property type="match status" value="1"/>
</dbReference>
<dbReference type="PANTHER" id="PTHR23389">
    <property type="entry name" value="CHROMOSOME TRANSMISSION FIDELITY FACTOR 18"/>
    <property type="match status" value="1"/>
</dbReference>
<keyword evidence="11 15" id="KW-0234">DNA repair</keyword>
<comment type="cofactor">
    <cofactor evidence="15">
        <name>Mg(2+)</name>
        <dbReference type="ChEBI" id="CHEBI:18420"/>
    </cofactor>
    <cofactor evidence="15">
        <name>Mn(2+)</name>
        <dbReference type="ChEBI" id="CHEBI:29035"/>
    </cofactor>
</comment>
<dbReference type="SUPFAM" id="SSF50249">
    <property type="entry name" value="Nucleic acid-binding proteins"/>
    <property type="match status" value="1"/>
</dbReference>
<evidence type="ECO:0000256" key="5">
    <source>
        <dbReference type="ARBA" id="ARBA00022705"/>
    </source>
</evidence>
<dbReference type="SMART" id="SM00532">
    <property type="entry name" value="LIGANc"/>
    <property type="match status" value="1"/>
</dbReference>
<dbReference type="PROSITE" id="PS50172">
    <property type="entry name" value="BRCT"/>
    <property type="match status" value="1"/>
</dbReference>
<dbReference type="SUPFAM" id="SSF47781">
    <property type="entry name" value="RuvA domain 2-like"/>
    <property type="match status" value="1"/>
</dbReference>
<feature type="binding site" evidence="15">
    <location>
        <begin position="45"/>
        <end position="49"/>
    </location>
    <ligand>
        <name>NAD(+)</name>
        <dbReference type="ChEBI" id="CHEBI:57540"/>
    </ligand>
</feature>
<accession>A0A858R4A5</accession>
<dbReference type="PANTHER" id="PTHR23389:SF9">
    <property type="entry name" value="DNA LIGASE"/>
    <property type="match status" value="1"/>
</dbReference>
<dbReference type="KEGG" id="acru:HHL28_03270"/>
<dbReference type="InterPro" id="IPR012340">
    <property type="entry name" value="NA-bd_OB-fold"/>
</dbReference>
<dbReference type="InterPro" id="IPR013840">
    <property type="entry name" value="DNAligase_N"/>
</dbReference>
<sequence>MPDLRATPVDTLTLDQAKEEHDALVREVRHHRELYYRKDAPEISDADYDALEKRLNLVEARFPELVTADSPTQTVGAAPGTGFRKLRHTVPMLSLDNAFAAEDVDGFIEQIVRFLNLKTVDGLEFVAEPKIDGASLSIRYEDGELVQAATRGDGTEGEDVTANVRTIAEIPNRLSGPAPKVLEVRGEVYMTRDSFFELNKRQAEAGEKVFANPRNAAAGSLRQLDARITAKRPLCFFAYTWGELSEPLAATQWDSLQRLKALGLQVPKQSTLCRSRDELLAYYEQIGKERSSLPFDIDGVVYKVNDLALQERLGFRTRTPRWATAHKFPAEQARTLLKSITIQVGRTGALTPVAELEPITVGGVVVSRATLHNADEIRRKDIRVGDTVIIQRAGDVIPQVVSVIPEARPADSAEFTFPDHCPECGSQAVREDGGVVSRCTGGLVCPAQAVERLRHFTSRNAFDIEGLGIERIQLFFDQGRIRTPADIFTLEAREEQRLDRLVTMTGFGKKSVENLFRAIEARRTIGLDRFIFALGIRQVGEATAKLLARNYRTAENWRDRMLEAAGERAAAPNQPKAELVGDAYADLCRIEQIGMSVADDIVQFFGEEHNLKALDDLLAQVTVQEFVPPRVTASPVLGKTVVFTGTLTTMGRSEAKAKAEALGAKVSGSVSAKTDYLVVGEDAGSKAAKARELGVTTLTEQEWLALIGQS</sequence>
<evidence type="ECO:0000256" key="11">
    <source>
        <dbReference type="ARBA" id="ARBA00023204"/>
    </source>
</evidence>
<keyword evidence="19" id="KW-1185">Reference proteome</keyword>
<keyword evidence="12 15" id="KW-0464">Manganese</keyword>
<dbReference type="Pfam" id="PF03120">
    <property type="entry name" value="OB_DNA_ligase"/>
    <property type="match status" value="1"/>
</dbReference>
<feature type="domain" description="BRCT" evidence="17">
    <location>
        <begin position="631"/>
        <end position="704"/>
    </location>
</feature>
<dbReference type="PIRSF" id="PIRSF001604">
    <property type="entry name" value="LigA"/>
    <property type="match status" value="1"/>
</dbReference>
<dbReference type="GO" id="GO:0006281">
    <property type="term" value="P:DNA repair"/>
    <property type="evidence" value="ECO:0007669"/>
    <property type="project" value="UniProtKB-KW"/>
</dbReference>
<dbReference type="NCBIfam" id="TIGR00575">
    <property type="entry name" value="dnlj"/>
    <property type="match status" value="1"/>
</dbReference>
<evidence type="ECO:0000256" key="7">
    <source>
        <dbReference type="ARBA" id="ARBA00022763"/>
    </source>
</evidence>
<keyword evidence="8 15" id="KW-0862">Zinc</keyword>
<dbReference type="AlphaFoldDB" id="A0A858R4A5"/>
<feature type="binding site" evidence="15">
    <location>
        <position position="128"/>
    </location>
    <ligand>
        <name>NAD(+)</name>
        <dbReference type="ChEBI" id="CHEBI:57540"/>
    </ligand>
</feature>
<evidence type="ECO:0000256" key="9">
    <source>
        <dbReference type="ARBA" id="ARBA00022842"/>
    </source>
</evidence>
<dbReference type="Pfam" id="PF03119">
    <property type="entry name" value="DNA_ligase_ZBD"/>
    <property type="match status" value="1"/>
</dbReference>
<evidence type="ECO:0000259" key="17">
    <source>
        <dbReference type="PROSITE" id="PS50172"/>
    </source>
</evidence>
<evidence type="ECO:0000256" key="16">
    <source>
        <dbReference type="RuleBase" id="RU000618"/>
    </source>
</evidence>
<feature type="binding site" evidence="15">
    <location>
        <position position="421"/>
    </location>
    <ligand>
        <name>Zn(2+)</name>
        <dbReference type="ChEBI" id="CHEBI:29105"/>
    </ligand>
</feature>
<dbReference type="Gene3D" id="3.30.470.30">
    <property type="entry name" value="DNA ligase/mRNA capping enzyme"/>
    <property type="match status" value="1"/>
</dbReference>
<dbReference type="Gene3D" id="1.10.150.20">
    <property type="entry name" value="5' to 3' exonuclease, C-terminal subdomain"/>
    <property type="match status" value="2"/>
</dbReference>
<dbReference type="InterPro" id="IPR018239">
    <property type="entry name" value="DNA_ligase_AS"/>
</dbReference>
<dbReference type="GO" id="GO:0003911">
    <property type="term" value="F:DNA ligase (NAD+) activity"/>
    <property type="evidence" value="ECO:0007669"/>
    <property type="project" value="UniProtKB-UniRule"/>
</dbReference>
<dbReference type="EMBL" id="CP051775">
    <property type="protein sequence ID" value="QJE72250.1"/>
    <property type="molecule type" value="Genomic_DNA"/>
</dbReference>
<protein>
    <recommendedName>
        <fullName evidence="3 15">DNA ligase</fullName>
        <ecNumber evidence="2 15">6.5.1.2</ecNumber>
    </recommendedName>
    <alternativeName>
        <fullName evidence="15">Polydeoxyribonucleotide synthase [NAD(+)]</fullName>
    </alternativeName>
</protein>
<keyword evidence="10 15" id="KW-0520">NAD</keyword>
<proteinExistence type="inferred from homology"/>
<dbReference type="HAMAP" id="MF_01588">
    <property type="entry name" value="DNA_ligase_A"/>
    <property type="match status" value="1"/>
</dbReference>
<dbReference type="Gene3D" id="3.40.50.10190">
    <property type="entry name" value="BRCT domain"/>
    <property type="match status" value="1"/>
</dbReference>